<evidence type="ECO:0000256" key="1">
    <source>
        <dbReference type="ARBA" id="ARBA00010641"/>
    </source>
</evidence>
<evidence type="ECO:0000256" key="3">
    <source>
        <dbReference type="ARBA" id="ARBA00023082"/>
    </source>
</evidence>
<sequence length="193" mass="22168">MDAENMSVVVTLDGFESIFKDNYTPLYRYVNSIIKDKELSKDVLSDLFLNLWQQKNKLQIANIKPYLFRSARNGALKALTAQNQISQLPDDAFNIPSDSYNPFERFVAKQSIKIVDELINKLPAKRREMIELRLLGLKNYEIANVMDIPEKNVEYNMREAIEQLSHAVNHSQLDKATIASGLMLINIIFTISQ</sequence>
<dbReference type="PANTHER" id="PTHR43133:SF46">
    <property type="entry name" value="RNA POLYMERASE SIGMA-70 FACTOR ECF SUBFAMILY"/>
    <property type="match status" value="1"/>
</dbReference>
<dbReference type="InterPro" id="IPR013325">
    <property type="entry name" value="RNA_pol_sigma_r2"/>
</dbReference>
<dbReference type="InterPro" id="IPR036388">
    <property type="entry name" value="WH-like_DNA-bd_sf"/>
</dbReference>
<dbReference type="PANTHER" id="PTHR43133">
    <property type="entry name" value="RNA POLYMERASE ECF-TYPE SIGMA FACTO"/>
    <property type="match status" value="1"/>
</dbReference>
<gene>
    <name evidence="7" type="ORF">I5M19_05425</name>
</gene>
<keyword evidence="4" id="KW-0804">Transcription</keyword>
<dbReference type="EMBL" id="JAEHFW010000001">
    <property type="protein sequence ID" value="MBK0378735.1"/>
    <property type="molecule type" value="Genomic_DNA"/>
</dbReference>
<evidence type="ECO:0000259" key="6">
    <source>
        <dbReference type="Pfam" id="PF08281"/>
    </source>
</evidence>
<reference evidence="7" key="1">
    <citation type="submission" date="2020-12" db="EMBL/GenBank/DDBJ databases">
        <title>Bacterial novel species Mucilaginibacter sp. SD-g isolated from soil.</title>
        <authorList>
            <person name="Jung H.-Y."/>
        </authorList>
    </citation>
    <scope>NUCLEOTIDE SEQUENCE</scope>
    <source>
        <strain evidence="7">SD-g</strain>
    </source>
</reference>
<evidence type="ECO:0000259" key="5">
    <source>
        <dbReference type="Pfam" id="PF04542"/>
    </source>
</evidence>
<dbReference type="Gene3D" id="1.10.10.10">
    <property type="entry name" value="Winged helix-like DNA-binding domain superfamily/Winged helix DNA-binding domain"/>
    <property type="match status" value="1"/>
</dbReference>
<name>A0A934PSR4_9SPHI</name>
<organism evidence="7 8">
    <name type="scientific">Mucilaginibacter segetis</name>
    <dbReference type="NCBI Taxonomy" id="2793071"/>
    <lineage>
        <taxon>Bacteria</taxon>
        <taxon>Pseudomonadati</taxon>
        <taxon>Bacteroidota</taxon>
        <taxon>Sphingobacteriia</taxon>
        <taxon>Sphingobacteriales</taxon>
        <taxon>Sphingobacteriaceae</taxon>
        <taxon>Mucilaginibacter</taxon>
    </lineage>
</organism>
<dbReference type="AlphaFoldDB" id="A0A934PSR4"/>
<feature type="domain" description="RNA polymerase sigma-70 region 2" evidence="5">
    <location>
        <begin position="19"/>
        <end position="83"/>
    </location>
</feature>
<evidence type="ECO:0000256" key="4">
    <source>
        <dbReference type="ARBA" id="ARBA00023163"/>
    </source>
</evidence>
<dbReference type="GO" id="GO:0003677">
    <property type="term" value="F:DNA binding"/>
    <property type="evidence" value="ECO:0007669"/>
    <property type="project" value="InterPro"/>
</dbReference>
<dbReference type="NCBIfam" id="TIGR02937">
    <property type="entry name" value="sigma70-ECF"/>
    <property type="match status" value="1"/>
</dbReference>
<accession>A0A934PSR4</accession>
<keyword evidence="3" id="KW-0731">Sigma factor</keyword>
<dbReference type="InterPro" id="IPR014284">
    <property type="entry name" value="RNA_pol_sigma-70_dom"/>
</dbReference>
<evidence type="ECO:0000256" key="2">
    <source>
        <dbReference type="ARBA" id="ARBA00023015"/>
    </source>
</evidence>
<dbReference type="InterPro" id="IPR013249">
    <property type="entry name" value="RNA_pol_sigma70_r4_t2"/>
</dbReference>
<evidence type="ECO:0000313" key="7">
    <source>
        <dbReference type="EMBL" id="MBK0378735.1"/>
    </source>
</evidence>
<keyword evidence="2" id="KW-0805">Transcription regulation</keyword>
<keyword evidence="8" id="KW-1185">Reference proteome</keyword>
<protein>
    <submittedName>
        <fullName evidence="7">Sigma-70 family RNA polymerase sigma factor</fullName>
    </submittedName>
</protein>
<dbReference type="GO" id="GO:0006352">
    <property type="term" value="P:DNA-templated transcription initiation"/>
    <property type="evidence" value="ECO:0007669"/>
    <property type="project" value="InterPro"/>
</dbReference>
<dbReference type="RefSeq" id="WP_200065013.1">
    <property type="nucleotide sequence ID" value="NZ_JAEHFW010000001.1"/>
</dbReference>
<comment type="caution">
    <text evidence="7">The sequence shown here is derived from an EMBL/GenBank/DDBJ whole genome shotgun (WGS) entry which is preliminary data.</text>
</comment>
<dbReference type="SUPFAM" id="SSF88946">
    <property type="entry name" value="Sigma2 domain of RNA polymerase sigma factors"/>
    <property type="match status" value="1"/>
</dbReference>
<feature type="domain" description="RNA polymerase sigma factor 70 region 4 type 2" evidence="6">
    <location>
        <begin position="114"/>
        <end position="164"/>
    </location>
</feature>
<dbReference type="Pfam" id="PF08281">
    <property type="entry name" value="Sigma70_r4_2"/>
    <property type="match status" value="1"/>
</dbReference>
<dbReference type="Gene3D" id="1.10.1740.10">
    <property type="match status" value="1"/>
</dbReference>
<dbReference type="InterPro" id="IPR013324">
    <property type="entry name" value="RNA_pol_sigma_r3/r4-like"/>
</dbReference>
<dbReference type="InterPro" id="IPR007627">
    <property type="entry name" value="RNA_pol_sigma70_r2"/>
</dbReference>
<dbReference type="Pfam" id="PF04542">
    <property type="entry name" value="Sigma70_r2"/>
    <property type="match status" value="1"/>
</dbReference>
<dbReference type="SUPFAM" id="SSF88659">
    <property type="entry name" value="Sigma3 and sigma4 domains of RNA polymerase sigma factors"/>
    <property type="match status" value="1"/>
</dbReference>
<proteinExistence type="inferred from homology"/>
<comment type="similarity">
    <text evidence="1">Belongs to the sigma-70 factor family. ECF subfamily.</text>
</comment>
<dbReference type="InterPro" id="IPR039425">
    <property type="entry name" value="RNA_pol_sigma-70-like"/>
</dbReference>
<dbReference type="Proteomes" id="UP000613193">
    <property type="component" value="Unassembled WGS sequence"/>
</dbReference>
<dbReference type="GO" id="GO:0016987">
    <property type="term" value="F:sigma factor activity"/>
    <property type="evidence" value="ECO:0007669"/>
    <property type="project" value="UniProtKB-KW"/>
</dbReference>
<evidence type="ECO:0000313" key="8">
    <source>
        <dbReference type="Proteomes" id="UP000613193"/>
    </source>
</evidence>